<dbReference type="AlphaFoldDB" id="A0A7R9T1Q7"/>
<dbReference type="EC" id="3.5.4.16" evidence="3"/>
<proteinExistence type="inferred from homology"/>
<evidence type="ECO:0000313" key="9">
    <source>
        <dbReference type="EMBL" id="CAD8222099.1"/>
    </source>
</evidence>
<dbReference type="GO" id="GO:0005525">
    <property type="term" value="F:GTP binding"/>
    <property type="evidence" value="ECO:0007669"/>
    <property type="project" value="TreeGrafter"/>
</dbReference>
<dbReference type="InterPro" id="IPR043133">
    <property type="entry name" value="GTP-CH-I_C/QueF"/>
</dbReference>
<dbReference type="InterPro" id="IPR020602">
    <property type="entry name" value="GTP_CycHdrlase_I_dom"/>
</dbReference>
<evidence type="ECO:0000256" key="7">
    <source>
        <dbReference type="SAM" id="MobiDB-lite"/>
    </source>
</evidence>
<accession>A0A7R9T1Q7</accession>
<evidence type="ECO:0000259" key="8">
    <source>
        <dbReference type="Pfam" id="PF01227"/>
    </source>
</evidence>
<keyword evidence="5" id="KW-0378">Hydrolase</keyword>
<dbReference type="Pfam" id="PF01227">
    <property type="entry name" value="GTP_cyclohydroI"/>
    <property type="match status" value="2"/>
</dbReference>
<gene>
    <name evidence="9" type="ORF">OLUC0939_LOCUS2822</name>
</gene>
<organism evidence="9">
    <name type="scientific">Ostreococcus sp. 'lucimarinus'</name>
    <dbReference type="NCBI Taxonomy" id="242159"/>
    <lineage>
        <taxon>Eukaryota</taxon>
        <taxon>Viridiplantae</taxon>
        <taxon>Chlorophyta</taxon>
        <taxon>Mamiellophyceae</taxon>
        <taxon>Mamiellales</taxon>
        <taxon>Bathycoccaceae</taxon>
        <taxon>Ostreococcus</taxon>
    </lineage>
</organism>
<dbReference type="SUPFAM" id="SSF55620">
    <property type="entry name" value="Tetrahydrobiopterin biosynthesis enzymes-like"/>
    <property type="match status" value="2"/>
</dbReference>
<dbReference type="GO" id="GO:0008270">
    <property type="term" value="F:zinc ion binding"/>
    <property type="evidence" value="ECO:0007669"/>
    <property type="project" value="TreeGrafter"/>
</dbReference>
<dbReference type="PANTHER" id="PTHR11109:SF7">
    <property type="entry name" value="GTP CYCLOHYDROLASE 1"/>
    <property type="match status" value="1"/>
</dbReference>
<comment type="similarity">
    <text evidence="2">Belongs to the GTP cyclohydrolase I family.</text>
</comment>
<dbReference type="Gene3D" id="1.10.286.10">
    <property type="match status" value="1"/>
</dbReference>
<dbReference type="InterPro" id="IPR001474">
    <property type="entry name" value="GTP_CycHdrlase_I"/>
</dbReference>
<evidence type="ECO:0000256" key="2">
    <source>
        <dbReference type="ARBA" id="ARBA00008085"/>
    </source>
</evidence>
<dbReference type="UniPathway" id="UPA00848">
    <property type="reaction ID" value="UER00151"/>
</dbReference>
<feature type="domain" description="GTP cyclohydrolase I" evidence="8">
    <location>
        <begin position="339"/>
        <end position="504"/>
    </location>
</feature>
<evidence type="ECO:0000256" key="3">
    <source>
        <dbReference type="ARBA" id="ARBA00012715"/>
    </source>
</evidence>
<protein>
    <recommendedName>
        <fullName evidence="4">GTP cyclohydrolase 1</fullName>
        <ecNumber evidence="3">3.5.4.16</ecNumber>
    </recommendedName>
    <alternativeName>
        <fullName evidence="6">GTP cyclohydrolase I</fullName>
    </alternativeName>
</protein>
<reference evidence="9" key="1">
    <citation type="submission" date="2021-01" db="EMBL/GenBank/DDBJ databases">
        <authorList>
            <person name="Corre E."/>
            <person name="Pelletier E."/>
            <person name="Niang G."/>
            <person name="Scheremetjew M."/>
            <person name="Finn R."/>
            <person name="Kale V."/>
            <person name="Holt S."/>
            <person name="Cochrane G."/>
            <person name="Meng A."/>
            <person name="Brown T."/>
            <person name="Cohen L."/>
        </authorList>
    </citation>
    <scope>NUCLEOTIDE SEQUENCE</scope>
    <source>
        <strain evidence="9">Clade-A-BCC118000</strain>
    </source>
</reference>
<dbReference type="Gene3D" id="3.30.1130.10">
    <property type="match status" value="2"/>
</dbReference>
<evidence type="ECO:0000256" key="6">
    <source>
        <dbReference type="ARBA" id="ARBA00030854"/>
    </source>
</evidence>
<dbReference type="GO" id="GO:0006729">
    <property type="term" value="P:tetrahydrobiopterin biosynthetic process"/>
    <property type="evidence" value="ECO:0007669"/>
    <property type="project" value="TreeGrafter"/>
</dbReference>
<evidence type="ECO:0000256" key="1">
    <source>
        <dbReference type="ARBA" id="ARBA00005080"/>
    </source>
</evidence>
<name>A0A7R9T1Q7_9CHLO</name>
<feature type="domain" description="GTP cyclohydrolase I" evidence="8">
    <location>
        <begin position="66"/>
        <end position="219"/>
    </location>
</feature>
<dbReference type="EMBL" id="HBDX01003252">
    <property type="protein sequence ID" value="CAD8222099.1"/>
    <property type="molecule type" value="Transcribed_RNA"/>
</dbReference>
<dbReference type="GO" id="GO:0003934">
    <property type="term" value="F:GTP cyclohydrolase I activity"/>
    <property type="evidence" value="ECO:0007669"/>
    <property type="project" value="UniProtKB-EC"/>
</dbReference>
<dbReference type="GO" id="GO:0005737">
    <property type="term" value="C:cytoplasm"/>
    <property type="evidence" value="ECO:0007669"/>
    <property type="project" value="TreeGrafter"/>
</dbReference>
<evidence type="ECO:0000256" key="5">
    <source>
        <dbReference type="ARBA" id="ARBA00022801"/>
    </source>
</evidence>
<evidence type="ECO:0000256" key="4">
    <source>
        <dbReference type="ARBA" id="ARBA00017272"/>
    </source>
</evidence>
<comment type="pathway">
    <text evidence="1">Cofactor biosynthesis; 7,8-dihydroneopterin triphosphate biosynthesis; 7,8-dihydroneopterin triphosphate from GTP: step 1/1.</text>
</comment>
<feature type="region of interest" description="Disordered" evidence="7">
    <location>
        <begin position="1"/>
        <end position="50"/>
    </location>
</feature>
<dbReference type="InterPro" id="IPR018234">
    <property type="entry name" value="GTP_CycHdrlase_I_CS"/>
</dbReference>
<dbReference type="GO" id="GO:0046654">
    <property type="term" value="P:tetrahydrofolate biosynthetic process"/>
    <property type="evidence" value="ECO:0007669"/>
    <property type="project" value="InterPro"/>
</dbReference>
<dbReference type="InterPro" id="IPR043134">
    <property type="entry name" value="GTP-CH-I_N"/>
</dbReference>
<sequence>MARDGDVDARDDAVTVEARVVEHDAVGKRAPSPPTATRGDANAASASSDDEEAAAAQRADRARLEGCVREILRALGEDVEREGLLDTPSRVAKALMFATRGYDACATVALGTALFHETGMANAMRTTTTNEIANGTHDMVLVRDIPVFSTCAETFMPFYGVIHVGYAPNAGVIVGLSKLARVAEVYARRLQTPDGLARAVAQALHDVASPLGVGVSFTGVRLGPFGPCETQGRASTGCFATSSSVWWEEFGALVQLGGAPSELSRGIWGDDARYCGACDDDKDGVASTKGRGGAETLVDEAARRAVEGVSESVYAGVKQLLNALNLEDRVSEATDGKITLEDTARRFSTLLSAMRSGADVPFSVIEESAARDDATTNEDVIDGVCVVRNLHMSTVCEHHLLPFHGTVSVAYALGPDSSRALSRDTLQALVTRHSRRLQVQERLTRDVAEEVSKLTGGLGVMVAARAAHLCMVSRGVEKPGSSTCTVTKLGRFASEPALRSRVWERLASARR</sequence>
<dbReference type="PROSITE" id="PS00860">
    <property type="entry name" value="GTP_CYCLOHYDROL_1_2"/>
    <property type="match status" value="1"/>
</dbReference>
<dbReference type="PANTHER" id="PTHR11109">
    <property type="entry name" value="GTP CYCLOHYDROLASE I"/>
    <property type="match status" value="1"/>
</dbReference>
<feature type="compositionally biased region" description="Basic and acidic residues" evidence="7">
    <location>
        <begin position="1"/>
        <end position="27"/>
    </location>
</feature>